<dbReference type="PANTHER" id="PTHR31835:SF1">
    <property type="entry name" value="URIDINE DIPHOSPHATE GLUCOSE PYROPHOSPHATASE NUDT22"/>
    <property type="match status" value="1"/>
</dbReference>
<dbReference type="PROSITE" id="PS51462">
    <property type="entry name" value="NUDIX"/>
    <property type="match status" value="1"/>
</dbReference>
<evidence type="ECO:0000256" key="1">
    <source>
        <dbReference type="ARBA" id="ARBA00001946"/>
    </source>
</evidence>
<keyword evidence="7" id="KW-1185">Reference proteome</keyword>
<dbReference type="GO" id="GO:0046872">
    <property type="term" value="F:metal ion binding"/>
    <property type="evidence" value="ECO:0007669"/>
    <property type="project" value="UniProtKB-KW"/>
</dbReference>
<dbReference type="InterPro" id="IPR055295">
    <property type="entry name" value="NUDT22/NUDT9-like"/>
</dbReference>
<dbReference type="Proteomes" id="UP000230750">
    <property type="component" value="Unassembled WGS sequence"/>
</dbReference>
<dbReference type="OrthoDB" id="242473at2759"/>
<dbReference type="STRING" id="307972.A0A2G8LMK1"/>
<accession>A0A2G8LMK1</accession>
<dbReference type="InterPro" id="IPR015797">
    <property type="entry name" value="NUDIX_hydrolase-like_dom_sf"/>
</dbReference>
<keyword evidence="3" id="KW-0378">Hydrolase</keyword>
<reference evidence="6 7" key="1">
    <citation type="journal article" date="2017" name="PLoS Biol.">
        <title>The sea cucumber genome provides insights into morphological evolution and visceral regeneration.</title>
        <authorList>
            <person name="Zhang X."/>
            <person name="Sun L."/>
            <person name="Yuan J."/>
            <person name="Sun Y."/>
            <person name="Gao Y."/>
            <person name="Zhang L."/>
            <person name="Li S."/>
            <person name="Dai H."/>
            <person name="Hamel J.F."/>
            <person name="Liu C."/>
            <person name="Yu Y."/>
            <person name="Liu S."/>
            <person name="Lin W."/>
            <person name="Guo K."/>
            <person name="Jin S."/>
            <person name="Xu P."/>
            <person name="Storey K.B."/>
            <person name="Huan P."/>
            <person name="Zhang T."/>
            <person name="Zhou Y."/>
            <person name="Zhang J."/>
            <person name="Lin C."/>
            <person name="Li X."/>
            <person name="Xing L."/>
            <person name="Huo D."/>
            <person name="Sun M."/>
            <person name="Wang L."/>
            <person name="Mercier A."/>
            <person name="Li F."/>
            <person name="Yang H."/>
            <person name="Xiang J."/>
        </authorList>
    </citation>
    <scope>NUCLEOTIDE SEQUENCE [LARGE SCALE GENOMIC DNA]</scope>
    <source>
        <strain evidence="6">Shaxun</strain>
        <tissue evidence="6">Muscle</tissue>
    </source>
</reference>
<proteinExistence type="predicted"/>
<dbReference type="SUPFAM" id="SSF55811">
    <property type="entry name" value="Nudix"/>
    <property type="match status" value="1"/>
</dbReference>
<dbReference type="AlphaFoldDB" id="A0A2G8LMK1"/>
<evidence type="ECO:0000313" key="7">
    <source>
        <dbReference type="Proteomes" id="UP000230750"/>
    </source>
</evidence>
<dbReference type="InterPro" id="IPR000086">
    <property type="entry name" value="NUDIX_hydrolase_dom"/>
</dbReference>
<dbReference type="Gene3D" id="3.90.79.10">
    <property type="entry name" value="Nucleoside Triphosphate Pyrophosphohydrolase"/>
    <property type="match status" value="1"/>
</dbReference>
<dbReference type="PANTHER" id="PTHR31835">
    <property type="entry name" value="URIDINE DIPHOSPHATE GLUCOSE PYROPHOSPHATASE"/>
    <property type="match status" value="1"/>
</dbReference>
<gene>
    <name evidence="6" type="ORF">BSL78_01590</name>
</gene>
<sequence>MAETEVSVIFIAPQFPGICQSDLKVLISSSYNRENLSLDRQLQVDQIWKQRVQQNPHLFDASKFRYHSMQVQNGCTHLRLGITSYKDFLGTNWAPDAKELAEIGKDQCGNTQAFMSDALGVGNFTETSDGYVVFIRRSQRVGEAQGLLDFPGGHPEPAEIPGGSSQADLINIPSLSPNDVLVEFYESTLREIRDEINIPLNLLSEPRLMGVAANHVSSKRPSAEFYVRCALGKRDVLHLYNQGGAEADESSNIFFVPVEDIRNIEESMMWKEMAPSAKGCMKLFNELKKDTKS</sequence>
<evidence type="ECO:0000256" key="2">
    <source>
        <dbReference type="ARBA" id="ARBA00022723"/>
    </source>
</evidence>
<organism evidence="6 7">
    <name type="scientific">Stichopus japonicus</name>
    <name type="common">Sea cucumber</name>
    <dbReference type="NCBI Taxonomy" id="307972"/>
    <lineage>
        <taxon>Eukaryota</taxon>
        <taxon>Metazoa</taxon>
        <taxon>Echinodermata</taxon>
        <taxon>Eleutherozoa</taxon>
        <taxon>Echinozoa</taxon>
        <taxon>Holothuroidea</taxon>
        <taxon>Aspidochirotacea</taxon>
        <taxon>Aspidochirotida</taxon>
        <taxon>Stichopodidae</taxon>
        <taxon>Apostichopus</taxon>
    </lineage>
</organism>
<evidence type="ECO:0000259" key="5">
    <source>
        <dbReference type="PROSITE" id="PS51462"/>
    </source>
</evidence>
<name>A0A2G8LMK1_STIJA</name>
<keyword evidence="4" id="KW-0460">Magnesium</keyword>
<evidence type="ECO:0000313" key="6">
    <source>
        <dbReference type="EMBL" id="PIK61465.1"/>
    </source>
</evidence>
<dbReference type="EMBL" id="MRZV01000031">
    <property type="protein sequence ID" value="PIK61465.1"/>
    <property type="molecule type" value="Genomic_DNA"/>
</dbReference>
<keyword evidence="2" id="KW-0479">Metal-binding</keyword>
<protein>
    <submittedName>
        <fullName evidence="6">Putative nucleoside diphosphate-linked moiety X motif 22</fullName>
    </submittedName>
</protein>
<evidence type="ECO:0000256" key="4">
    <source>
        <dbReference type="ARBA" id="ARBA00022842"/>
    </source>
</evidence>
<comment type="caution">
    <text evidence="6">The sequence shown here is derived from an EMBL/GenBank/DDBJ whole genome shotgun (WGS) entry which is preliminary data.</text>
</comment>
<evidence type="ECO:0000256" key="3">
    <source>
        <dbReference type="ARBA" id="ARBA00022801"/>
    </source>
</evidence>
<feature type="domain" description="Nudix hydrolase" evidence="5">
    <location>
        <begin position="114"/>
        <end position="279"/>
    </location>
</feature>
<comment type="cofactor">
    <cofactor evidence="1">
        <name>Mg(2+)</name>
        <dbReference type="ChEBI" id="CHEBI:18420"/>
    </cofactor>
</comment>
<dbReference type="GO" id="GO:0052751">
    <property type="term" value="F:GDP-mannose hydrolase activity"/>
    <property type="evidence" value="ECO:0007669"/>
    <property type="project" value="TreeGrafter"/>
</dbReference>